<organism evidence="2 3">
    <name type="scientific">Granulicatella seriolae</name>
    <dbReference type="NCBI Taxonomy" id="2967226"/>
    <lineage>
        <taxon>Bacteria</taxon>
        <taxon>Bacillati</taxon>
        <taxon>Bacillota</taxon>
        <taxon>Bacilli</taxon>
        <taxon>Lactobacillales</taxon>
        <taxon>Carnobacteriaceae</taxon>
        <taxon>Granulicatella</taxon>
    </lineage>
</organism>
<reference evidence="2" key="2">
    <citation type="journal article" date="2023" name="Curr. Microbiol.">
        <title>Granulicatella seriolae sp. nov., a Novel Facultative Anaerobe Isolated from Yellowtail Marine Fish.</title>
        <authorList>
            <person name="Lee M."/>
            <person name="Choi Y.J."/>
            <person name="Farooq A."/>
            <person name="Jeong J.B."/>
            <person name="Jung M.Y."/>
        </authorList>
    </citation>
    <scope>NUCLEOTIDE SEQUENCE</scope>
    <source>
        <strain evidence="2">S8</strain>
    </source>
</reference>
<evidence type="ECO:0000256" key="1">
    <source>
        <dbReference type="SAM" id="Phobius"/>
    </source>
</evidence>
<keyword evidence="1" id="KW-1133">Transmembrane helix</keyword>
<dbReference type="Pfam" id="PF19700">
    <property type="entry name" value="DUF6198"/>
    <property type="match status" value="1"/>
</dbReference>
<protein>
    <recommendedName>
        <fullName evidence="4">Sugar specific permease (Putative)</fullName>
    </recommendedName>
</protein>
<dbReference type="RefSeq" id="WP_256945661.1">
    <property type="nucleotide sequence ID" value="NZ_JANHNZ010000009.1"/>
</dbReference>
<reference evidence="2" key="3">
    <citation type="journal article" date="2023" name="Microbiol. Resour. Announc.">
        <title>Draft Genome Sequence of Granulicatella sp. Strain S8, Isolated from a Marine Fish, Seriola quinqueradiata.</title>
        <authorList>
            <person name="Lee M."/>
            <person name="Farooq A."/>
            <person name="Jeong J.B."/>
            <person name="Jung M.Y."/>
        </authorList>
    </citation>
    <scope>NUCLEOTIDE SEQUENCE</scope>
    <source>
        <strain evidence="2">S8</strain>
    </source>
</reference>
<accession>A0ABT1WPY2</accession>
<dbReference type="InterPro" id="IPR038750">
    <property type="entry name" value="YczE/YyaS-like"/>
</dbReference>
<evidence type="ECO:0008006" key="4">
    <source>
        <dbReference type="Google" id="ProtNLM"/>
    </source>
</evidence>
<gene>
    <name evidence="2" type="ORF">NPA36_08290</name>
</gene>
<keyword evidence="3" id="KW-1185">Reference proteome</keyword>
<feature type="transmembrane region" description="Helical" evidence="1">
    <location>
        <begin position="188"/>
        <end position="207"/>
    </location>
</feature>
<feature type="transmembrane region" description="Helical" evidence="1">
    <location>
        <begin position="162"/>
        <end position="182"/>
    </location>
</feature>
<comment type="caution">
    <text evidence="2">The sequence shown here is derived from an EMBL/GenBank/DDBJ whole genome shotgun (WGS) entry which is preliminary data.</text>
</comment>
<dbReference type="Proteomes" id="UP001059480">
    <property type="component" value="Unassembled WGS sequence"/>
</dbReference>
<proteinExistence type="predicted"/>
<dbReference type="EMBL" id="JANHNZ010000009">
    <property type="protein sequence ID" value="MCQ9210548.1"/>
    <property type="molecule type" value="Genomic_DNA"/>
</dbReference>
<keyword evidence="1" id="KW-0812">Transmembrane</keyword>
<sequence>MSTNNKHLSAFQTIFYLTVSILINAMGNGLTVALNLGSAMWTASAVNISNYFNIQLGSVMVGLGVTCIVINAIINKKVDWKKILGNLVFMVPFSYLVAMFSLLFAYSGIGELPLAIRVFLDIFGIMMLATGVSIYQRVNLILHPIDELMHSIRFIYCKGNPAIAQIVSFIPPMLILIGMFIISGQLYAVNIGTLVSLLFQGSFVGLADKYIFPSLKHRFL</sequence>
<feature type="transmembrane region" description="Helical" evidence="1">
    <location>
        <begin position="14"/>
        <end position="34"/>
    </location>
</feature>
<feature type="transmembrane region" description="Helical" evidence="1">
    <location>
        <begin position="86"/>
        <end position="109"/>
    </location>
</feature>
<reference evidence="2" key="1">
    <citation type="submission" date="2022-07" db="EMBL/GenBank/DDBJ databases">
        <authorList>
            <person name="Jung M.-Y."/>
            <person name="Lee M."/>
        </authorList>
    </citation>
    <scope>NUCLEOTIDE SEQUENCE</scope>
    <source>
        <strain evidence="2">S8</strain>
    </source>
</reference>
<evidence type="ECO:0000313" key="3">
    <source>
        <dbReference type="Proteomes" id="UP001059480"/>
    </source>
</evidence>
<keyword evidence="1" id="KW-0472">Membrane</keyword>
<name>A0ABT1WPY2_9LACT</name>
<feature type="transmembrane region" description="Helical" evidence="1">
    <location>
        <begin position="54"/>
        <end position="74"/>
    </location>
</feature>
<feature type="transmembrane region" description="Helical" evidence="1">
    <location>
        <begin position="115"/>
        <end position="135"/>
    </location>
</feature>
<evidence type="ECO:0000313" key="2">
    <source>
        <dbReference type="EMBL" id="MCQ9210548.1"/>
    </source>
</evidence>